<feature type="transmembrane region" description="Helical" evidence="8">
    <location>
        <begin position="488"/>
        <end position="514"/>
    </location>
</feature>
<keyword evidence="7 8" id="KW-0472">Membrane</keyword>
<evidence type="ECO:0000313" key="10">
    <source>
        <dbReference type="EMBL" id="KAF0297198.1"/>
    </source>
</evidence>
<dbReference type="AlphaFoldDB" id="A0A6A4W5A1"/>
<feature type="compositionally biased region" description="Basic and acidic residues" evidence="9">
    <location>
        <begin position="307"/>
        <end position="322"/>
    </location>
</feature>
<dbReference type="EMBL" id="VIIS01001505">
    <property type="protein sequence ID" value="KAF0297198.1"/>
    <property type="molecule type" value="Genomic_DNA"/>
</dbReference>
<keyword evidence="4 8" id="KW-0592">Phosphate transport</keyword>
<dbReference type="PANTHER" id="PTHR11101">
    <property type="entry name" value="PHOSPHATE TRANSPORTER"/>
    <property type="match status" value="1"/>
</dbReference>
<feature type="transmembrane region" description="Helical" evidence="8">
    <location>
        <begin position="180"/>
        <end position="201"/>
    </location>
</feature>
<evidence type="ECO:0000256" key="4">
    <source>
        <dbReference type="ARBA" id="ARBA00022592"/>
    </source>
</evidence>
<evidence type="ECO:0000256" key="5">
    <source>
        <dbReference type="ARBA" id="ARBA00022692"/>
    </source>
</evidence>
<comment type="similarity">
    <text evidence="2 8">Belongs to the inorganic phosphate transporter (PiT) (TC 2.A.20) family.</text>
</comment>
<sequence length="519" mass="53958">MEPYSSTVLWIVIVSFIVAFVLAFGVGANDVANSFGTSVGSRVLTLRQACILASIFEVAGSILLGYSVSETIRKGIVDTDLFANDEKELMLGSLSALVGSALWNLIATALAMPISGTHTVVGATIGYALVARGVDGVHWMELVKIIASWFISPILSGTISVVLFVLLRKVVIRAERPLRNGLLLLPILFAVTVFINVFSIVHDGSPLLRFDRIPLWGALVTAFGAGLLTAAAVQLWLVPRIRTKQSDTTTTTTPAVGAATIASVELGRGSVNSDDGKINPVFTIERAGRSVDYGTTTAAVATATEVKSTEDAAPSDDKHSTDTDSVTANSQVSLASGEPTKPAEPLEDVAGEAQLFSPLQILTACFGSFAHGGNDVSNAVGPLVAVWLIYTEGSVAQESETPIYVLAYGGLGITVGLWALGRRVMRTIGEDLTRLTPATGFTIELGAASTVLLASKIGLPVSTTHCKVGSVVTVGWARSGGGGVSWRLFGGIATAWLVTVPVSAAASAAVMAFLTAVAL</sequence>
<dbReference type="GO" id="GO:0035435">
    <property type="term" value="P:phosphate ion transmembrane transport"/>
    <property type="evidence" value="ECO:0007669"/>
    <property type="project" value="TreeGrafter"/>
</dbReference>
<organism evidence="10 11">
    <name type="scientific">Amphibalanus amphitrite</name>
    <name type="common">Striped barnacle</name>
    <name type="synonym">Balanus amphitrite</name>
    <dbReference type="NCBI Taxonomy" id="1232801"/>
    <lineage>
        <taxon>Eukaryota</taxon>
        <taxon>Metazoa</taxon>
        <taxon>Ecdysozoa</taxon>
        <taxon>Arthropoda</taxon>
        <taxon>Crustacea</taxon>
        <taxon>Multicrustacea</taxon>
        <taxon>Cirripedia</taxon>
        <taxon>Thoracica</taxon>
        <taxon>Thoracicalcarea</taxon>
        <taxon>Balanomorpha</taxon>
        <taxon>Balanoidea</taxon>
        <taxon>Balanidae</taxon>
        <taxon>Amphibalaninae</taxon>
        <taxon>Amphibalanus</taxon>
    </lineage>
</organism>
<feature type="region of interest" description="Disordered" evidence="9">
    <location>
        <begin position="305"/>
        <end position="345"/>
    </location>
</feature>
<name>A0A6A4W5A1_AMPAM</name>
<feature type="transmembrane region" description="Helical" evidence="8">
    <location>
        <begin position="213"/>
        <end position="238"/>
    </location>
</feature>
<keyword evidence="11" id="KW-1185">Reference proteome</keyword>
<keyword evidence="5 8" id="KW-0812">Transmembrane</keyword>
<gene>
    <name evidence="10" type="primary">slc20a1a</name>
    <name evidence="10" type="ORF">FJT64_005361</name>
</gene>
<dbReference type="Pfam" id="PF01384">
    <property type="entry name" value="PHO4"/>
    <property type="match status" value="1"/>
</dbReference>
<feature type="transmembrane region" description="Helical" evidence="8">
    <location>
        <begin position="146"/>
        <end position="168"/>
    </location>
</feature>
<feature type="compositionally biased region" description="Polar residues" evidence="9">
    <location>
        <begin position="323"/>
        <end position="334"/>
    </location>
</feature>
<protein>
    <recommendedName>
        <fullName evidence="8">Phosphate transporter</fullName>
    </recommendedName>
</protein>
<comment type="function">
    <text evidence="8">Sodium-phosphate symporter.</text>
</comment>
<dbReference type="OrthoDB" id="260807at2759"/>
<dbReference type="Proteomes" id="UP000440578">
    <property type="component" value="Unassembled WGS sequence"/>
</dbReference>
<comment type="subcellular location">
    <subcellularLocation>
        <location evidence="1 8">Membrane</location>
        <topology evidence="1 8">Multi-pass membrane protein</topology>
    </subcellularLocation>
</comment>
<dbReference type="GO" id="GO:0005315">
    <property type="term" value="F:phosphate transmembrane transporter activity"/>
    <property type="evidence" value="ECO:0007669"/>
    <property type="project" value="InterPro"/>
</dbReference>
<feature type="transmembrane region" description="Helical" evidence="8">
    <location>
        <begin position="7"/>
        <end position="26"/>
    </location>
</feature>
<keyword evidence="3 8" id="KW-0813">Transport</keyword>
<evidence type="ECO:0000256" key="3">
    <source>
        <dbReference type="ARBA" id="ARBA00022448"/>
    </source>
</evidence>
<comment type="caution">
    <text evidence="10">The sequence shown here is derived from an EMBL/GenBank/DDBJ whole genome shotgun (WGS) entry which is preliminary data.</text>
</comment>
<keyword evidence="6 8" id="KW-1133">Transmembrane helix</keyword>
<dbReference type="GO" id="GO:0016020">
    <property type="term" value="C:membrane"/>
    <property type="evidence" value="ECO:0007669"/>
    <property type="project" value="UniProtKB-SubCell"/>
</dbReference>
<proteinExistence type="inferred from homology"/>
<feature type="transmembrane region" description="Helical" evidence="8">
    <location>
        <begin position="46"/>
        <end position="68"/>
    </location>
</feature>
<reference evidence="10 11" key="1">
    <citation type="submission" date="2019-07" db="EMBL/GenBank/DDBJ databases">
        <title>Draft genome assembly of a fouling barnacle, Amphibalanus amphitrite (Darwin, 1854): The first reference genome for Thecostraca.</title>
        <authorList>
            <person name="Kim W."/>
        </authorList>
    </citation>
    <scope>NUCLEOTIDE SEQUENCE [LARGE SCALE GENOMIC DNA]</scope>
    <source>
        <strain evidence="10">SNU_AA5</strain>
        <tissue evidence="10">Soma without cirri and trophi</tissue>
    </source>
</reference>
<evidence type="ECO:0000313" key="11">
    <source>
        <dbReference type="Proteomes" id="UP000440578"/>
    </source>
</evidence>
<feature type="transmembrane region" description="Helical" evidence="8">
    <location>
        <begin position="89"/>
        <end position="112"/>
    </location>
</feature>
<dbReference type="InterPro" id="IPR001204">
    <property type="entry name" value="Phos_transporter"/>
</dbReference>
<evidence type="ECO:0000256" key="8">
    <source>
        <dbReference type="RuleBase" id="RU363058"/>
    </source>
</evidence>
<accession>A0A6A4W5A1</accession>
<dbReference type="PANTHER" id="PTHR11101:SF80">
    <property type="entry name" value="PHOSPHATE TRANSPORTER"/>
    <property type="match status" value="1"/>
</dbReference>
<evidence type="ECO:0000256" key="2">
    <source>
        <dbReference type="ARBA" id="ARBA00009916"/>
    </source>
</evidence>
<evidence type="ECO:0000256" key="9">
    <source>
        <dbReference type="SAM" id="MobiDB-lite"/>
    </source>
</evidence>
<evidence type="ECO:0000256" key="7">
    <source>
        <dbReference type="ARBA" id="ARBA00023136"/>
    </source>
</evidence>
<evidence type="ECO:0000256" key="1">
    <source>
        <dbReference type="ARBA" id="ARBA00004141"/>
    </source>
</evidence>
<evidence type="ECO:0000256" key="6">
    <source>
        <dbReference type="ARBA" id="ARBA00022989"/>
    </source>
</evidence>